<dbReference type="Proteomes" id="UP001596317">
    <property type="component" value="Unassembled WGS sequence"/>
</dbReference>
<keyword evidence="2" id="KW-1185">Reference proteome</keyword>
<dbReference type="RefSeq" id="WP_380058854.1">
    <property type="nucleotide sequence ID" value="NZ_JBHSWB010000002.1"/>
</dbReference>
<accession>A0ABW1ZT77</accession>
<organism evidence="1 2">
    <name type="scientific">Deinococcus multiflagellatus</name>
    <dbReference type="NCBI Taxonomy" id="1656887"/>
    <lineage>
        <taxon>Bacteria</taxon>
        <taxon>Thermotogati</taxon>
        <taxon>Deinococcota</taxon>
        <taxon>Deinococci</taxon>
        <taxon>Deinococcales</taxon>
        <taxon>Deinococcaceae</taxon>
        <taxon>Deinococcus</taxon>
    </lineage>
</organism>
<evidence type="ECO:0000313" key="2">
    <source>
        <dbReference type="Proteomes" id="UP001596317"/>
    </source>
</evidence>
<name>A0ABW1ZT77_9DEIO</name>
<comment type="caution">
    <text evidence="1">The sequence shown here is derived from an EMBL/GenBank/DDBJ whole genome shotgun (WGS) entry which is preliminary data.</text>
</comment>
<gene>
    <name evidence="1" type="ORF">ACFP90_23150</name>
</gene>
<proteinExistence type="predicted"/>
<evidence type="ECO:0000313" key="1">
    <source>
        <dbReference type="EMBL" id="MFC6662944.1"/>
    </source>
</evidence>
<protein>
    <submittedName>
        <fullName evidence="1">Uncharacterized protein</fullName>
    </submittedName>
</protein>
<dbReference type="EMBL" id="JBHSWB010000002">
    <property type="protein sequence ID" value="MFC6662944.1"/>
    <property type="molecule type" value="Genomic_DNA"/>
</dbReference>
<reference evidence="2" key="1">
    <citation type="journal article" date="2019" name="Int. J. Syst. Evol. Microbiol.">
        <title>The Global Catalogue of Microorganisms (GCM) 10K type strain sequencing project: providing services to taxonomists for standard genome sequencing and annotation.</title>
        <authorList>
            <consortium name="The Broad Institute Genomics Platform"/>
            <consortium name="The Broad Institute Genome Sequencing Center for Infectious Disease"/>
            <person name="Wu L."/>
            <person name="Ma J."/>
        </authorList>
    </citation>
    <scope>NUCLEOTIDE SEQUENCE [LARGE SCALE GENOMIC DNA]</scope>
    <source>
        <strain evidence="2">CCUG 63830</strain>
    </source>
</reference>
<sequence>MNAPATNDVPSAFRVRQTMNSQLQPEAQDQLSRLARDIDAAAAVHEYSLEVSQMAPGVVRVLLARGFEVRHHQRPSGETWTVGWRYPGRITLWQRLRAALAAYRDPAAVGIPQVVTRESPPFAPRAPVARRW</sequence>